<evidence type="ECO:0000313" key="3">
    <source>
        <dbReference type="Proteomes" id="UP001595839"/>
    </source>
</evidence>
<proteinExistence type="predicted"/>
<sequence>MHALPEDHIGARMARLRRERHLTQRAVVDLTGIKYSTYTKTEQGAIAATPHVIAAFARGLRIEVATVVGQPYTDALRADELDVLIRPIREALDIYDLGADPDVQPRRLEELKDDAEALLVSVRAGEIKKTASNVAGLIEEGTTAAHSLNTTEGWLTLASFYRTAYDVAAKLGFSDLAQLSLARMDWAAQRGSDAVLGGMFQYLRALTYLREGKFEIGQRLVTRGLVTLQQADGTREREVVTGQLHLGGAVMAGRAHDKGQALSHLEEAERIAGRTGEAVKVHYLTFGPTNVQVHRVSVLAELDQYGEAVEATRGLTIPKDWPKSRTSHHFAEVARAQMWTNRLGESFESLLKARKAAPQQAKYHPTVRETYAGLEAAHRRLPESFLSYGSWLSTANGQVA</sequence>
<dbReference type="EMBL" id="JBHSFK010000045">
    <property type="protein sequence ID" value="MFC4506552.1"/>
    <property type="molecule type" value="Genomic_DNA"/>
</dbReference>
<protein>
    <submittedName>
        <fullName evidence="2">Helix-turn-helix domain-containing protein</fullName>
    </submittedName>
</protein>
<dbReference type="RefSeq" id="WP_381184571.1">
    <property type="nucleotide sequence ID" value="NZ_JBHSFK010000045.1"/>
</dbReference>
<accession>A0ABV9B4E7</accession>
<comment type="caution">
    <text evidence="2">The sequence shown here is derived from an EMBL/GenBank/DDBJ whole genome shotgun (WGS) entry which is preliminary data.</text>
</comment>
<keyword evidence="3" id="KW-1185">Reference proteome</keyword>
<reference evidence="3" key="1">
    <citation type="journal article" date="2019" name="Int. J. Syst. Evol. Microbiol.">
        <title>The Global Catalogue of Microorganisms (GCM) 10K type strain sequencing project: providing services to taxonomists for standard genome sequencing and annotation.</title>
        <authorList>
            <consortium name="The Broad Institute Genomics Platform"/>
            <consortium name="The Broad Institute Genome Sequencing Center for Infectious Disease"/>
            <person name="Wu L."/>
            <person name="Ma J."/>
        </authorList>
    </citation>
    <scope>NUCLEOTIDE SEQUENCE [LARGE SCALE GENOMIC DNA]</scope>
    <source>
        <strain evidence="3">CGMCC 4.7177</strain>
    </source>
</reference>
<dbReference type="SUPFAM" id="SSF47413">
    <property type="entry name" value="lambda repressor-like DNA-binding domains"/>
    <property type="match status" value="1"/>
</dbReference>
<dbReference type="Pfam" id="PF13560">
    <property type="entry name" value="HTH_31"/>
    <property type="match status" value="1"/>
</dbReference>
<evidence type="ECO:0000313" key="2">
    <source>
        <dbReference type="EMBL" id="MFC4506552.1"/>
    </source>
</evidence>
<evidence type="ECO:0000259" key="1">
    <source>
        <dbReference type="PROSITE" id="PS50943"/>
    </source>
</evidence>
<dbReference type="Proteomes" id="UP001595839">
    <property type="component" value="Unassembled WGS sequence"/>
</dbReference>
<feature type="domain" description="HTH cro/C1-type" evidence="1">
    <location>
        <begin position="13"/>
        <end position="67"/>
    </location>
</feature>
<name>A0ABV9B4E7_9ACTN</name>
<dbReference type="InterPro" id="IPR001387">
    <property type="entry name" value="Cro/C1-type_HTH"/>
</dbReference>
<dbReference type="PROSITE" id="PS50943">
    <property type="entry name" value="HTH_CROC1"/>
    <property type="match status" value="1"/>
</dbReference>
<dbReference type="Gene3D" id="1.10.260.40">
    <property type="entry name" value="lambda repressor-like DNA-binding domains"/>
    <property type="match status" value="1"/>
</dbReference>
<gene>
    <name evidence="2" type="ORF">ACFPIH_45125</name>
</gene>
<dbReference type="CDD" id="cd00093">
    <property type="entry name" value="HTH_XRE"/>
    <property type="match status" value="1"/>
</dbReference>
<dbReference type="SMART" id="SM00530">
    <property type="entry name" value="HTH_XRE"/>
    <property type="match status" value="1"/>
</dbReference>
<organism evidence="2 3">
    <name type="scientific">Streptomyces vulcanius</name>
    <dbReference type="NCBI Taxonomy" id="1441876"/>
    <lineage>
        <taxon>Bacteria</taxon>
        <taxon>Bacillati</taxon>
        <taxon>Actinomycetota</taxon>
        <taxon>Actinomycetes</taxon>
        <taxon>Kitasatosporales</taxon>
        <taxon>Streptomycetaceae</taxon>
        <taxon>Streptomyces</taxon>
    </lineage>
</organism>
<dbReference type="InterPro" id="IPR010982">
    <property type="entry name" value="Lambda_DNA-bd_dom_sf"/>
</dbReference>